<evidence type="ECO:0000313" key="8">
    <source>
        <dbReference type="EMBL" id="MBF7809716.1"/>
    </source>
</evidence>
<evidence type="ECO:0000256" key="3">
    <source>
        <dbReference type="ARBA" id="ARBA00022692"/>
    </source>
</evidence>
<dbReference type="InterPro" id="IPR018461">
    <property type="entry name" value="Na/H_Antiport_NhaC-like_C"/>
</dbReference>
<keyword evidence="5 6" id="KW-0472">Membrane</keyword>
<feature type="transmembrane region" description="Helical" evidence="6">
    <location>
        <begin position="241"/>
        <end position="269"/>
    </location>
</feature>
<feature type="domain" description="Na+/H+ antiporter NhaC-like C-terminal" evidence="7">
    <location>
        <begin position="24"/>
        <end position="158"/>
    </location>
</feature>
<proteinExistence type="predicted"/>
<evidence type="ECO:0000256" key="5">
    <source>
        <dbReference type="ARBA" id="ARBA00023136"/>
    </source>
</evidence>
<dbReference type="Proteomes" id="UP000631418">
    <property type="component" value="Unassembled WGS sequence"/>
</dbReference>
<evidence type="ECO:0000256" key="4">
    <source>
        <dbReference type="ARBA" id="ARBA00022989"/>
    </source>
</evidence>
<keyword evidence="2" id="KW-1003">Cell membrane</keyword>
<feature type="transmembrane region" description="Helical" evidence="6">
    <location>
        <begin position="184"/>
        <end position="205"/>
    </location>
</feature>
<keyword evidence="3 6" id="KW-0812">Transmembrane</keyword>
<dbReference type="AlphaFoldDB" id="A0AAE2RSV8"/>
<organism evidence="8 9">
    <name type="scientific">Clostridium beijerinckii</name>
    <name type="common">Clostridium MP</name>
    <dbReference type="NCBI Taxonomy" id="1520"/>
    <lineage>
        <taxon>Bacteria</taxon>
        <taxon>Bacillati</taxon>
        <taxon>Bacillota</taxon>
        <taxon>Clostridia</taxon>
        <taxon>Eubacteriales</taxon>
        <taxon>Clostridiaceae</taxon>
        <taxon>Clostridium</taxon>
    </lineage>
</organism>
<comment type="caution">
    <text evidence="8">The sequence shown here is derived from an EMBL/GenBank/DDBJ whole genome shotgun (WGS) entry which is preliminary data.</text>
</comment>
<feature type="transmembrane region" description="Helical" evidence="6">
    <location>
        <begin position="28"/>
        <end position="47"/>
    </location>
</feature>
<dbReference type="EMBL" id="JADOEF010000001">
    <property type="protein sequence ID" value="MBF7809716.1"/>
    <property type="molecule type" value="Genomic_DNA"/>
</dbReference>
<evidence type="ECO:0000259" key="7">
    <source>
        <dbReference type="Pfam" id="PF03553"/>
    </source>
</evidence>
<evidence type="ECO:0000256" key="6">
    <source>
        <dbReference type="SAM" id="Phobius"/>
    </source>
</evidence>
<protein>
    <submittedName>
        <fullName evidence="8">Citrate transporter</fullName>
    </submittedName>
</protein>
<sequence>MSIQAIGILVVFLVSVILMMTRKLPTILVLPLMAVIFALIAGIPIMSSDPKEFTITANVLEAGSMRMSSAIAGLIFGAWFGQILNKVGITKTIIRKAAELAGDKPVIIALTFLIAASIIFSAASGLGMVILVGTIIIPIMLTAGLSPLVSALVLLFANAIGVTFYVGGWAIYKDVLKLTTEQIANYSLIPAVPLIIVAVVTILYYNSKGAKLKKAWSMPLNNEGQLGNNMNVRSIALISPIIPVIFAFTLKLSIVPSVVLGIVITLILATPKRPVHVLSSALIEGIQDTAGALALLIGIGMVLNAVMAEPVAAILKPMIETIIPHSPLTYILVFTLLSPLAIYRGPFNIYGLGSGIAALLVAAGMNPVAAMVALRVNSNLQAVCDPTNSHNVWVSDYTKTDVNEILKKTIIWLVVAVGVSMVVASFVVTL</sequence>
<keyword evidence="4 6" id="KW-1133">Transmembrane helix</keyword>
<evidence type="ECO:0000313" key="9">
    <source>
        <dbReference type="Proteomes" id="UP000631418"/>
    </source>
</evidence>
<feature type="transmembrane region" description="Helical" evidence="6">
    <location>
        <begin position="327"/>
        <end position="343"/>
    </location>
</feature>
<comment type="subcellular location">
    <subcellularLocation>
        <location evidence="1">Cell membrane</location>
        <topology evidence="1">Multi-pass membrane protein</topology>
    </subcellularLocation>
</comment>
<feature type="transmembrane region" description="Helical" evidence="6">
    <location>
        <begin position="105"/>
        <end position="122"/>
    </location>
</feature>
<accession>A0AAE2RSV8</accession>
<dbReference type="GO" id="GO:0005886">
    <property type="term" value="C:plasma membrane"/>
    <property type="evidence" value="ECO:0007669"/>
    <property type="project" value="UniProtKB-SubCell"/>
</dbReference>
<reference evidence="8" key="1">
    <citation type="submission" date="2020-11" db="EMBL/GenBank/DDBJ databases">
        <authorList>
            <person name="Thieme N."/>
            <person name="Liebl W."/>
            <person name="Zverlov V."/>
        </authorList>
    </citation>
    <scope>NUCLEOTIDE SEQUENCE</scope>
    <source>
        <strain evidence="8">NT08</strain>
    </source>
</reference>
<feature type="transmembrane region" description="Helical" evidence="6">
    <location>
        <begin position="67"/>
        <end position="84"/>
    </location>
</feature>
<evidence type="ECO:0000256" key="2">
    <source>
        <dbReference type="ARBA" id="ARBA00022475"/>
    </source>
</evidence>
<name>A0AAE2RSV8_CLOBE</name>
<feature type="transmembrane region" description="Helical" evidence="6">
    <location>
        <begin position="152"/>
        <end position="172"/>
    </location>
</feature>
<feature type="transmembrane region" description="Helical" evidence="6">
    <location>
        <begin position="409"/>
        <end position="428"/>
    </location>
</feature>
<gene>
    <name evidence="8" type="ORF">IS491_13750</name>
</gene>
<dbReference type="Pfam" id="PF03553">
    <property type="entry name" value="Na_H_antiporter"/>
    <property type="match status" value="1"/>
</dbReference>
<dbReference type="OMA" id="GAPMYIN"/>
<feature type="transmembrane region" description="Helical" evidence="6">
    <location>
        <begin position="289"/>
        <end position="315"/>
    </location>
</feature>
<dbReference type="RefSeq" id="WP_012059695.1">
    <property type="nucleotide sequence ID" value="NZ_CP073279.1"/>
</dbReference>
<feature type="transmembrane region" description="Helical" evidence="6">
    <location>
        <begin position="6"/>
        <end position="21"/>
    </location>
</feature>
<feature type="transmembrane region" description="Helical" evidence="6">
    <location>
        <begin position="349"/>
        <end position="374"/>
    </location>
</feature>
<evidence type="ECO:0000256" key="1">
    <source>
        <dbReference type="ARBA" id="ARBA00004651"/>
    </source>
</evidence>